<dbReference type="PROSITE" id="PS01090">
    <property type="entry name" value="TATD_2"/>
    <property type="match status" value="1"/>
</dbReference>
<dbReference type="Proteomes" id="UP000593571">
    <property type="component" value="Unassembled WGS sequence"/>
</dbReference>
<dbReference type="InterPro" id="IPR032466">
    <property type="entry name" value="Metal_Hydrolase"/>
</dbReference>
<proteinExistence type="inferred from homology"/>
<comment type="caution">
    <text evidence="3">The sequence shown here is derived from an EMBL/GenBank/DDBJ whole genome shotgun (WGS) entry which is preliminary data.</text>
</comment>
<accession>A0A7J8HVP9</accession>
<dbReference type="AlphaFoldDB" id="A0A7J8HVP9"/>
<evidence type="ECO:0000256" key="2">
    <source>
        <dbReference type="ARBA" id="ARBA00022801"/>
    </source>
</evidence>
<comment type="similarity">
    <text evidence="1">Belongs to the metallo-dependent hydrolases superfamily. TatD-type hydrolase family.</text>
</comment>
<dbReference type="PROSITE" id="PS01091">
    <property type="entry name" value="TATD_3"/>
    <property type="match status" value="1"/>
</dbReference>
<dbReference type="GO" id="GO:0016788">
    <property type="term" value="F:hydrolase activity, acting on ester bonds"/>
    <property type="evidence" value="ECO:0007669"/>
    <property type="project" value="InterPro"/>
</dbReference>
<sequence length="168" mass="19514">MDQWGTRAYAGRREQLHWVFERQLKLAVSLKKPLVIHCREADEDLLSIMKKFVPSDYKIHRHCFTGSYPVIEPLLKHFPNMSVGFTAVLTYSSAWEAREALKQIPLERIIVETDAPYFLPRQVPKSLCQYAHPGLALHTVREIARVKDQPLSRTLATLRENTSRLYNL</sequence>
<dbReference type="InterPro" id="IPR001130">
    <property type="entry name" value="TatD-like"/>
</dbReference>
<dbReference type="EMBL" id="JACASE010000004">
    <property type="protein sequence ID" value="KAF6476444.1"/>
    <property type="molecule type" value="Genomic_DNA"/>
</dbReference>
<gene>
    <name evidence="3" type="ORF">HJG63_018900</name>
</gene>
<dbReference type="CDD" id="cd01310">
    <property type="entry name" value="TatD_DNAse"/>
    <property type="match status" value="1"/>
</dbReference>
<name>A0A7J8HVP9_ROUAE</name>
<dbReference type="InterPro" id="IPR018228">
    <property type="entry name" value="DNase_TatD-rel_CS"/>
</dbReference>
<protein>
    <recommendedName>
        <fullName evidence="5">TatD DNase domain containing 2</fullName>
    </recommendedName>
</protein>
<organism evidence="3 4">
    <name type="scientific">Rousettus aegyptiacus</name>
    <name type="common">Egyptian fruit bat</name>
    <name type="synonym">Pteropus aegyptiacus</name>
    <dbReference type="NCBI Taxonomy" id="9407"/>
    <lineage>
        <taxon>Eukaryota</taxon>
        <taxon>Metazoa</taxon>
        <taxon>Chordata</taxon>
        <taxon>Craniata</taxon>
        <taxon>Vertebrata</taxon>
        <taxon>Euteleostomi</taxon>
        <taxon>Mammalia</taxon>
        <taxon>Eutheria</taxon>
        <taxon>Laurasiatheria</taxon>
        <taxon>Chiroptera</taxon>
        <taxon>Yinpterochiroptera</taxon>
        <taxon>Pteropodoidea</taxon>
        <taxon>Pteropodidae</taxon>
        <taxon>Rousettinae</taxon>
        <taxon>Rousettus</taxon>
    </lineage>
</organism>
<keyword evidence="2" id="KW-0378">Hydrolase</keyword>
<evidence type="ECO:0000313" key="3">
    <source>
        <dbReference type="EMBL" id="KAF6476444.1"/>
    </source>
</evidence>
<evidence type="ECO:0000256" key="1">
    <source>
        <dbReference type="ARBA" id="ARBA00009275"/>
    </source>
</evidence>
<dbReference type="Gene3D" id="3.20.20.140">
    <property type="entry name" value="Metal-dependent hydrolases"/>
    <property type="match status" value="1"/>
</dbReference>
<dbReference type="SUPFAM" id="SSF51556">
    <property type="entry name" value="Metallo-dependent hydrolases"/>
    <property type="match status" value="1"/>
</dbReference>
<dbReference type="PANTHER" id="PTHR46363">
    <property type="entry name" value="DEOXYRIBONUCLEASE TATDN2-RELATED"/>
    <property type="match status" value="1"/>
</dbReference>
<dbReference type="PANTHER" id="PTHR46363:SF1">
    <property type="entry name" value="DEOXYRIBONUCLEASE TATDN2-RELATED"/>
    <property type="match status" value="1"/>
</dbReference>
<keyword evidence="4" id="KW-1185">Reference proteome</keyword>
<reference evidence="3 4" key="1">
    <citation type="journal article" date="2020" name="Nature">
        <title>Six reference-quality genomes reveal evolution of bat adaptations.</title>
        <authorList>
            <person name="Jebb D."/>
            <person name="Huang Z."/>
            <person name="Pippel M."/>
            <person name="Hughes G.M."/>
            <person name="Lavrichenko K."/>
            <person name="Devanna P."/>
            <person name="Winkler S."/>
            <person name="Jermiin L.S."/>
            <person name="Skirmuntt E.C."/>
            <person name="Katzourakis A."/>
            <person name="Burkitt-Gray L."/>
            <person name="Ray D.A."/>
            <person name="Sullivan K.A.M."/>
            <person name="Roscito J.G."/>
            <person name="Kirilenko B.M."/>
            <person name="Davalos L.M."/>
            <person name="Corthals A.P."/>
            <person name="Power M.L."/>
            <person name="Jones G."/>
            <person name="Ransome R.D."/>
            <person name="Dechmann D.K.N."/>
            <person name="Locatelli A.G."/>
            <person name="Puechmaille S.J."/>
            <person name="Fedrigo O."/>
            <person name="Jarvis E.D."/>
            <person name="Hiller M."/>
            <person name="Vernes S.C."/>
            <person name="Myers E.W."/>
            <person name="Teeling E.C."/>
        </authorList>
    </citation>
    <scope>NUCLEOTIDE SEQUENCE [LARGE SCALE GENOMIC DNA]</scope>
    <source>
        <strain evidence="3">MRouAeg1</strain>
        <tissue evidence="3">Muscle</tissue>
    </source>
</reference>
<evidence type="ECO:0000313" key="4">
    <source>
        <dbReference type="Proteomes" id="UP000593571"/>
    </source>
</evidence>
<dbReference type="Pfam" id="PF01026">
    <property type="entry name" value="TatD_DNase"/>
    <property type="match status" value="1"/>
</dbReference>
<evidence type="ECO:0008006" key="5">
    <source>
        <dbReference type="Google" id="ProtNLM"/>
    </source>
</evidence>